<name>A0A4P6KG48_9MICO</name>
<reference evidence="3 4" key="1">
    <citation type="submission" date="2019-02" db="EMBL/GenBank/DDBJ databases">
        <authorList>
            <person name="Sun L."/>
            <person name="Pan D."/>
            <person name="Wu X."/>
        </authorList>
    </citation>
    <scope>NUCLEOTIDE SEQUENCE [LARGE SCALE GENOMIC DNA]</scope>
    <source>
        <strain evidence="3 4">JW-1</strain>
    </source>
</reference>
<evidence type="ECO:0000313" key="3">
    <source>
        <dbReference type="EMBL" id="QBE48444.1"/>
    </source>
</evidence>
<dbReference type="Proteomes" id="UP000289260">
    <property type="component" value="Chromosome"/>
</dbReference>
<protein>
    <submittedName>
        <fullName evidence="3">Uncharacterized protein</fullName>
    </submittedName>
</protein>
<organism evidence="3 4">
    <name type="scientific">Leucobacter triazinivorans</name>
    <dbReference type="NCBI Taxonomy" id="1784719"/>
    <lineage>
        <taxon>Bacteria</taxon>
        <taxon>Bacillati</taxon>
        <taxon>Actinomycetota</taxon>
        <taxon>Actinomycetes</taxon>
        <taxon>Micrococcales</taxon>
        <taxon>Microbacteriaceae</taxon>
        <taxon>Leucobacter</taxon>
    </lineage>
</organism>
<dbReference type="EMBL" id="CP035806">
    <property type="protein sequence ID" value="QBE48444.1"/>
    <property type="molecule type" value="Genomic_DNA"/>
</dbReference>
<feature type="transmembrane region" description="Helical" evidence="2">
    <location>
        <begin position="6"/>
        <end position="25"/>
    </location>
</feature>
<dbReference type="OrthoDB" id="9836732at2"/>
<accession>A0A4P6KG48</accession>
<feature type="coiled-coil region" evidence="1">
    <location>
        <begin position="37"/>
        <end position="85"/>
    </location>
</feature>
<dbReference type="AlphaFoldDB" id="A0A4P6KG48"/>
<keyword evidence="2" id="KW-0812">Transmembrane</keyword>
<keyword evidence="2" id="KW-1133">Transmembrane helix</keyword>
<dbReference type="KEGG" id="ltr:EVS81_05980"/>
<evidence type="ECO:0000313" key="4">
    <source>
        <dbReference type="Proteomes" id="UP000289260"/>
    </source>
</evidence>
<evidence type="ECO:0000256" key="1">
    <source>
        <dbReference type="SAM" id="Coils"/>
    </source>
</evidence>
<evidence type="ECO:0000256" key="2">
    <source>
        <dbReference type="SAM" id="Phobius"/>
    </source>
</evidence>
<keyword evidence="2" id="KW-0472">Membrane</keyword>
<keyword evidence="4" id="KW-1185">Reference proteome</keyword>
<keyword evidence="1" id="KW-0175">Coiled coil</keyword>
<proteinExistence type="predicted"/>
<gene>
    <name evidence="3" type="ORF">EVS81_05980</name>
</gene>
<sequence>MNAGEIVIAAVGALGGVGGAVFAWVQAKAAVGSRDDAKAAQEDAELAQRRAEAARDEALELARKATAAAERQAAAQEEANRLEIEARTPPAWSGPEYVSEKVRAMVNTSGASIEVISIEVVPETVGGFVQVQDGQAPPYEVPEGGSLRYYQIRAYGPGADLIAVQWRNVGTTESRELRIPLI</sequence>
<dbReference type="RefSeq" id="WP_130109582.1">
    <property type="nucleotide sequence ID" value="NZ_CP035806.1"/>
</dbReference>